<dbReference type="GO" id="GO:0043328">
    <property type="term" value="P:protein transport to vacuole involved in ubiquitin-dependent protein catabolic process via the multivesicular body sorting pathway"/>
    <property type="evidence" value="ECO:0007669"/>
    <property type="project" value="InterPro"/>
</dbReference>
<accession>L1J1P8</accession>
<dbReference type="Pfam" id="PF03127">
    <property type="entry name" value="GAT"/>
    <property type="match status" value="1"/>
</dbReference>
<evidence type="ECO:0000256" key="2">
    <source>
        <dbReference type="ARBA" id="ARBA00004601"/>
    </source>
</evidence>
<evidence type="ECO:0000256" key="1">
    <source>
        <dbReference type="ARBA" id="ARBA00004170"/>
    </source>
</evidence>
<protein>
    <submittedName>
        <fullName evidence="9">Adaptor protein complex 2 subunit alpha 2</fullName>
    </submittedName>
</protein>
<dbReference type="Gene3D" id="1.20.58.160">
    <property type="match status" value="1"/>
</dbReference>
<dbReference type="OrthoDB" id="413467at2759"/>
<dbReference type="KEGG" id="gtt:GUITHDRAFT_141299"/>
<dbReference type="EnsemblProtists" id="EKX42431">
    <property type="protein sequence ID" value="EKX42431"/>
    <property type="gene ID" value="GUITHDRAFT_141299"/>
</dbReference>
<comment type="subcellular location">
    <subcellularLocation>
        <location evidence="2">Golgi apparatus</location>
        <location evidence="2">trans-Golgi network</location>
    </subcellularLocation>
    <subcellularLocation>
        <location evidence="1">Membrane</location>
        <topology evidence="1">Peripheral membrane protein</topology>
    </subcellularLocation>
</comment>
<dbReference type="PANTHER" id="PTHR45898:SF4">
    <property type="entry name" value="TARGET OF MYB PROTEIN 1"/>
    <property type="match status" value="1"/>
</dbReference>
<dbReference type="GO" id="GO:0016020">
    <property type="term" value="C:membrane"/>
    <property type="evidence" value="ECO:0007669"/>
    <property type="project" value="UniProtKB-SubCell"/>
</dbReference>
<gene>
    <name evidence="9" type="primary">AP2A2</name>
    <name evidence="9" type="ORF">GUITHDRAFT_141299</name>
</gene>
<keyword evidence="4" id="KW-0653">Protein transport</keyword>
<dbReference type="SUPFAM" id="SSF48464">
    <property type="entry name" value="ENTH/VHS domain"/>
    <property type="match status" value="1"/>
</dbReference>
<feature type="region of interest" description="Disordered" evidence="6">
    <location>
        <begin position="248"/>
        <end position="267"/>
    </location>
</feature>
<evidence type="ECO:0000259" key="8">
    <source>
        <dbReference type="PROSITE" id="PS50909"/>
    </source>
</evidence>
<dbReference type="EMBL" id="JH993017">
    <property type="protein sequence ID" value="EKX42431.1"/>
    <property type="molecule type" value="Genomic_DNA"/>
</dbReference>
<sequence length="741" mass="79909">MGEVVKLKGAIFRATNPGRDGEGDPTAMVEINQILQEHPNLYSSPNTLEEACRLIFGSRIMEAVKNIKARVKDKSPQVSVVSLDLLDQCMQSNGFQFQVLVMKKVLSRVLKLATPGKMRPGLSSYPNATRPSNMDAGYGDMREDFSNGNYAPGAGYNADINLKKVDLDQGKEYLTLLSSMLTAEDASSLHGNEALAEVVMMCKACVVAIQNQVGEIQDEARLMQFLTLNDQITEKLNEYEDLLMGKKRPDQAQQHTSPTTNAETPVFQSPLSASYDEDEELRQALAESTKTAAEEKVKASKREDMNVLEELFGSPKPPPPPTHPFNSPLGMPQTIASSSMHPKEDDIFSLGPSGQGLHNHGNYSQPPPPPFSPPPADNPYMPPPVPQVPVVPSSSASVAPKANASLIDDLVSLDLSGATPPQPPNAAASVPAMAMNSAPDPFASSFMQPPNFAAGSMSLMGGFDAPGTHVDLSVSGQSPGATYEQMFNWLVRLAVNKEGILYEDSFVQIGIKSQYSKSNGKLAIFVGNKMPQEMTNFAIQIHFSQELSGSVSSHTNQIAAKQQLQLTTSMACSRPFVNPVGMTISFSSAAEQRVLSLKLPVFSCKFTTAVQLSKSDFDSKFASCSSCGQCQTISTTEKWMNVSTLKAMLNNGLHMGLVADSAENSIHGCGLFEGSGVTSECCLQMTANQAERTLTMTVNANDAVLRSFCTPFLFSPHGRLRESVERLLHMLLGASTKAPGF</sequence>
<dbReference type="PaxDb" id="55529-EKX42431"/>
<proteinExistence type="predicted"/>
<dbReference type="STRING" id="905079.L1J1P8"/>
<dbReference type="InterPro" id="IPR044836">
    <property type="entry name" value="TOL_plant"/>
</dbReference>
<dbReference type="GO" id="GO:0005794">
    <property type="term" value="C:Golgi apparatus"/>
    <property type="evidence" value="ECO:0007669"/>
    <property type="project" value="UniProtKB-SubCell"/>
</dbReference>
<evidence type="ECO:0000313" key="10">
    <source>
        <dbReference type="EnsemblProtists" id="EKX42431"/>
    </source>
</evidence>
<dbReference type="SMART" id="SM00809">
    <property type="entry name" value="Alpha_adaptinC2"/>
    <property type="match status" value="1"/>
</dbReference>
<dbReference type="PANTHER" id="PTHR45898">
    <property type="entry name" value="TOM1-LIKE PROTEIN"/>
    <property type="match status" value="1"/>
</dbReference>
<dbReference type="GeneID" id="17299007"/>
<keyword evidence="11" id="KW-1185">Reference proteome</keyword>
<dbReference type="SUPFAM" id="SSF49348">
    <property type="entry name" value="Clathrin adaptor appendage domain"/>
    <property type="match status" value="1"/>
</dbReference>
<dbReference type="InterPro" id="IPR038425">
    <property type="entry name" value="GAT_sf"/>
</dbReference>
<dbReference type="Proteomes" id="UP000011087">
    <property type="component" value="Unassembled WGS sequence"/>
</dbReference>
<evidence type="ECO:0000259" key="7">
    <source>
        <dbReference type="PROSITE" id="PS50179"/>
    </source>
</evidence>
<dbReference type="Gene3D" id="2.60.40.1230">
    <property type="match status" value="1"/>
</dbReference>
<evidence type="ECO:0000313" key="9">
    <source>
        <dbReference type="EMBL" id="EKX42431.1"/>
    </source>
</evidence>
<dbReference type="PROSITE" id="PS50909">
    <property type="entry name" value="GAT"/>
    <property type="match status" value="1"/>
</dbReference>
<dbReference type="SUPFAM" id="SSF89009">
    <property type="entry name" value="GAT-like domain"/>
    <property type="match status" value="1"/>
</dbReference>
<dbReference type="GO" id="GO:0043130">
    <property type="term" value="F:ubiquitin binding"/>
    <property type="evidence" value="ECO:0007669"/>
    <property type="project" value="InterPro"/>
</dbReference>
<dbReference type="InterPro" id="IPR004152">
    <property type="entry name" value="GAT_dom"/>
</dbReference>
<dbReference type="PROSITE" id="PS50330">
    <property type="entry name" value="UIM"/>
    <property type="match status" value="1"/>
</dbReference>
<reference evidence="9 11" key="1">
    <citation type="journal article" date="2012" name="Nature">
        <title>Algal genomes reveal evolutionary mosaicism and the fate of nucleomorphs.</title>
        <authorList>
            <consortium name="DOE Joint Genome Institute"/>
            <person name="Curtis B.A."/>
            <person name="Tanifuji G."/>
            <person name="Burki F."/>
            <person name="Gruber A."/>
            <person name="Irimia M."/>
            <person name="Maruyama S."/>
            <person name="Arias M.C."/>
            <person name="Ball S.G."/>
            <person name="Gile G.H."/>
            <person name="Hirakawa Y."/>
            <person name="Hopkins J.F."/>
            <person name="Kuo A."/>
            <person name="Rensing S.A."/>
            <person name="Schmutz J."/>
            <person name="Symeonidi A."/>
            <person name="Elias M."/>
            <person name="Eveleigh R.J."/>
            <person name="Herman E.K."/>
            <person name="Klute M.J."/>
            <person name="Nakayama T."/>
            <person name="Obornik M."/>
            <person name="Reyes-Prieto A."/>
            <person name="Armbrust E.V."/>
            <person name="Aves S.J."/>
            <person name="Beiko R.G."/>
            <person name="Coutinho P."/>
            <person name="Dacks J.B."/>
            <person name="Durnford D.G."/>
            <person name="Fast N.M."/>
            <person name="Green B.R."/>
            <person name="Grisdale C.J."/>
            <person name="Hempel F."/>
            <person name="Henrissat B."/>
            <person name="Hoppner M.P."/>
            <person name="Ishida K."/>
            <person name="Kim E."/>
            <person name="Koreny L."/>
            <person name="Kroth P.G."/>
            <person name="Liu Y."/>
            <person name="Malik S.B."/>
            <person name="Maier U.G."/>
            <person name="McRose D."/>
            <person name="Mock T."/>
            <person name="Neilson J.A."/>
            <person name="Onodera N.T."/>
            <person name="Poole A.M."/>
            <person name="Pritham E.J."/>
            <person name="Richards T.A."/>
            <person name="Rocap G."/>
            <person name="Roy S.W."/>
            <person name="Sarai C."/>
            <person name="Schaack S."/>
            <person name="Shirato S."/>
            <person name="Slamovits C.H."/>
            <person name="Spencer D.F."/>
            <person name="Suzuki S."/>
            <person name="Worden A.Z."/>
            <person name="Zauner S."/>
            <person name="Barry K."/>
            <person name="Bell C."/>
            <person name="Bharti A.K."/>
            <person name="Crow J.A."/>
            <person name="Grimwood J."/>
            <person name="Kramer R."/>
            <person name="Lindquist E."/>
            <person name="Lucas S."/>
            <person name="Salamov A."/>
            <person name="McFadden G.I."/>
            <person name="Lane C.E."/>
            <person name="Keeling P.J."/>
            <person name="Gray M.W."/>
            <person name="Grigoriev I.V."/>
            <person name="Archibald J.M."/>
        </authorList>
    </citation>
    <scope>NUCLEOTIDE SEQUENCE</scope>
    <source>
        <strain evidence="9 11">CCMP2712</strain>
    </source>
</reference>
<feature type="domain" description="VHS" evidence="7">
    <location>
        <begin position="62"/>
        <end position="104"/>
    </location>
</feature>
<dbReference type="PROSITE" id="PS50179">
    <property type="entry name" value="VHS"/>
    <property type="match status" value="1"/>
</dbReference>
<dbReference type="HOGENOM" id="CLU_374878_0_0_1"/>
<dbReference type="InterPro" id="IPR008942">
    <property type="entry name" value="ENTH_VHS"/>
</dbReference>
<evidence type="ECO:0000256" key="6">
    <source>
        <dbReference type="SAM" id="MobiDB-lite"/>
    </source>
</evidence>
<feature type="compositionally biased region" description="Pro residues" evidence="6">
    <location>
        <begin position="365"/>
        <end position="389"/>
    </location>
</feature>
<evidence type="ECO:0000256" key="4">
    <source>
        <dbReference type="ARBA" id="ARBA00022927"/>
    </source>
</evidence>
<dbReference type="RefSeq" id="XP_005829411.1">
    <property type="nucleotide sequence ID" value="XM_005829354.1"/>
</dbReference>
<dbReference type="Gene3D" id="1.25.40.90">
    <property type="match status" value="1"/>
</dbReference>
<keyword evidence="5" id="KW-0472">Membrane</keyword>
<dbReference type="InterPro" id="IPR013041">
    <property type="entry name" value="Clathrin_app_Ig-like_sf"/>
</dbReference>
<dbReference type="GO" id="GO:0035091">
    <property type="term" value="F:phosphatidylinositol binding"/>
    <property type="evidence" value="ECO:0007669"/>
    <property type="project" value="InterPro"/>
</dbReference>
<dbReference type="CDD" id="cd21383">
    <property type="entry name" value="GAT_GGA_Tom1-like"/>
    <property type="match status" value="1"/>
</dbReference>
<evidence type="ECO:0000313" key="11">
    <source>
        <dbReference type="Proteomes" id="UP000011087"/>
    </source>
</evidence>
<name>L1J1P8_GUITC</name>
<reference evidence="11" key="2">
    <citation type="submission" date="2012-11" db="EMBL/GenBank/DDBJ databases">
        <authorList>
            <person name="Kuo A."/>
            <person name="Curtis B.A."/>
            <person name="Tanifuji G."/>
            <person name="Burki F."/>
            <person name="Gruber A."/>
            <person name="Irimia M."/>
            <person name="Maruyama S."/>
            <person name="Arias M.C."/>
            <person name="Ball S.G."/>
            <person name="Gile G.H."/>
            <person name="Hirakawa Y."/>
            <person name="Hopkins J.F."/>
            <person name="Rensing S.A."/>
            <person name="Schmutz J."/>
            <person name="Symeonidi A."/>
            <person name="Elias M."/>
            <person name="Eveleigh R.J."/>
            <person name="Herman E.K."/>
            <person name="Klute M.J."/>
            <person name="Nakayama T."/>
            <person name="Obornik M."/>
            <person name="Reyes-Prieto A."/>
            <person name="Armbrust E.V."/>
            <person name="Aves S.J."/>
            <person name="Beiko R.G."/>
            <person name="Coutinho P."/>
            <person name="Dacks J.B."/>
            <person name="Durnford D.G."/>
            <person name="Fast N.M."/>
            <person name="Green B.R."/>
            <person name="Grisdale C."/>
            <person name="Hempe F."/>
            <person name="Henrissat B."/>
            <person name="Hoppner M.P."/>
            <person name="Ishida K.-I."/>
            <person name="Kim E."/>
            <person name="Koreny L."/>
            <person name="Kroth P.G."/>
            <person name="Liu Y."/>
            <person name="Malik S.-B."/>
            <person name="Maier U.G."/>
            <person name="McRose D."/>
            <person name="Mock T."/>
            <person name="Neilson J.A."/>
            <person name="Onodera N.T."/>
            <person name="Poole A.M."/>
            <person name="Pritham E.J."/>
            <person name="Richards T.A."/>
            <person name="Rocap G."/>
            <person name="Roy S.W."/>
            <person name="Sarai C."/>
            <person name="Schaack S."/>
            <person name="Shirato S."/>
            <person name="Slamovits C.H."/>
            <person name="Spencer D.F."/>
            <person name="Suzuki S."/>
            <person name="Worden A.Z."/>
            <person name="Zauner S."/>
            <person name="Barry K."/>
            <person name="Bell C."/>
            <person name="Bharti A.K."/>
            <person name="Crow J.A."/>
            <person name="Grimwood J."/>
            <person name="Kramer R."/>
            <person name="Lindquist E."/>
            <person name="Lucas S."/>
            <person name="Salamov A."/>
            <person name="McFadden G.I."/>
            <person name="Lane C.E."/>
            <person name="Keeling P.J."/>
            <person name="Gray M.W."/>
            <person name="Grigoriev I.V."/>
            <person name="Archibald J.M."/>
        </authorList>
    </citation>
    <scope>NUCLEOTIDE SEQUENCE</scope>
    <source>
        <strain evidence="11">CCMP2712</strain>
    </source>
</reference>
<dbReference type="InterPro" id="IPR002014">
    <property type="entry name" value="VHS_dom"/>
</dbReference>
<dbReference type="InterPro" id="IPR003903">
    <property type="entry name" value="UIM_dom"/>
</dbReference>
<dbReference type="eggNOG" id="KOG1077">
    <property type="taxonomic scope" value="Eukaryota"/>
</dbReference>
<dbReference type="Pfam" id="PF02883">
    <property type="entry name" value="Alpha_adaptinC2"/>
    <property type="match status" value="1"/>
</dbReference>
<evidence type="ECO:0000256" key="5">
    <source>
        <dbReference type="ARBA" id="ARBA00023136"/>
    </source>
</evidence>
<dbReference type="InterPro" id="IPR008152">
    <property type="entry name" value="Clathrin_a/b/g-adaptin_app_Ig"/>
</dbReference>
<keyword evidence="3" id="KW-0813">Transport</keyword>
<evidence type="ECO:0000256" key="3">
    <source>
        <dbReference type="ARBA" id="ARBA00022448"/>
    </source>
</evidence>
<feature type="region of interest" description="Disordered" evidence="6">
    <location>
        <begin position="310"/>
        <end position="395"/>
    </location>
</feature>
<feature type="compositionally biased region" description="Polar residues" evidence="6">
    <location>
        <begin position="251"/>
        <end position="267"/>
    </location>
</feature>
<organism evidence="9">
    <name type="scientific">Guillardia theta (strain CCMP2712)</name>
    <name type="common">Cryptophyte</name>
    <dbReference type="NCBI Taxonomy" id="905079"/>
    <lineage>
        <taxon>Eukaryota</taxon>
        <taxon>Cryptophyceae</taxon>
        <taxon>Pyrenomonadales</taxon>
        <taxon>Geminigeraceae</taxon>
        <taxon>Guillardia</taxon>
    </lineage>
</organism>
<dbReference type="AlphaFoldDB" id="L1J1P8"/>
<reference evidence="10" key="3">
    <citation type="submission" date="2015-06" db="UniProtKB">
        <authorList>
            <consortium name="EnsemblProtists"/>
        </authorList>
    </citation>
    <scope>IDENTIFICATION</scope>
</reference>
<feature type="domain" description="GAT" evidence="8">
    <location>
        <begin position="158"/>
        <end position="244"/>
    </location>
</feature>